<proteinExistence type="predicted"/>
<dbReference type="AlphaFoldDB" id="A0A501W750"/>
<dbReference type="RefSeq" id="WP_140621567.1">
    <property type="nucleotide sequence ID" value="NZ_VFRQ01000005.1"/>
</dbReference>
<reference evidence="1 2" key="1">
    <citation type="submission" date="2019-06" db="EMBL/GenBank/DDBJ databases">
        <title>A novel bacterium of genus Pontibacter, isolated from marine sediment.</title>
        <authorList>
            <person name="Huang H."/>
            <person name="Mo K."/>
            <person name="Hu Y."/>
        </authorList>
    </citation>
    <scope>NUCLEOTIDE SEQUENCE [LARGE SCALE GENOMIC DNA]</scope>
    <source>
        <strain evidence="1 2">HB172049</strain>
    </source>
</reference>
<dbReference type="OrthoDB" id="9982812at2"/>
<dbReference type="EMBL" id="VFRQ01000005">
    <property type="protein sequence ID" value="TPE43944.1"/>
    <property type="molecule type" value="Genomic_DNA"/>
</dbReference>
<organism evidence="1 2">
    <name type="scientific">Pontibacter mangrovi</name>
    <dbReference type="NCBI Taxonomy" id="2589816"/>
    <lineage>
        <taxon>Bacteria</taxon>
        <taxon>Pseudomonadati</taxon>
        <taxon>Bacteroidota</taxon>
        <taxon>Cytophagia</taxon>
        <taxon>Cytophagales</taxon>
        <taxon>Hymenobacteraceae</taxon>
        <taxon>Pontibacter</taxon>
    </lineage>
</organism>
<gene>
    <name evidence="1" type="ORF">FJM65_11000</name>
</gene>
<protein>
    <submittedName>
        <fullName evidence="1">Uncharacterized protein</fullName>
    </submittedName>
</protein>
<accession>A0A501W750</accession>
<keyword evidence="2" id="KW-1185">Reference proteome</keyword>
<sequence>MEPKNRLSEIFGEIGLVPRPTDEMLSSWGMTLHRFNLLVQNRAKLPMSVSEMKDLKKWLQKNFKGRNAYLFEEDMPAELRNKQTNLNL</sequence>
<name>A0A501W750_9BACT</name>
<dbReference type="Proteomes" id="UP000316727">
    <property type="component" value="Unassembled WGS sequence"/>
</dbReference>
<evidence type="ECO:0000313" key="1">
    <source>
        <dbReference type="EMBL" id="TPE43944.1"/>
    </source>
</evidence>
<evidence type="ECO:0000313" key="2">
    <source>
        <dbReference type="Proteomes" id="UP000316727"/>
    </source>
</evidence>
<comment type="caution">
    <text evidence="1">The sequence shown here is derived from an EMBL/GenBank/DDBJ whole genome shotgun (WGS) entry which is preliminary data.</text>
</comment>